<gene>
    <name evidence="1" type="ORF">J0656_00060</name>
</gene>
<name>A0ABS3G004_9FLAO</name>
<dbReference type="PANTHER" id="PTHR36439">
    <property type="entry name" value="BLL4334 PROTEIN"/>
    <property type="match status" value="1"/>
</dbReference>
<keyword evidence="2" id="KW-1185">Reference proteome</keyword>
<dbReference type="InterPro" id="IPR012545">
    <property type="entry name" value="DUF1697"/>
</dbReference>
<reference evidence="1 2" key="1">
    <citation type="submission" date="2021-03" db="EMBL/GenBank/DDBJ databases">
        <title>Muricauda lutimaris sp. nov. and Muricauda ruestringensis sp. nov, two marine members of the Flavobacteriaceae isolated from deep sea sediments of Western Pacific.</title>
        <authorList>
            <person name="Zhao S."/>
            <person name="Liu R."/>
        </authorList>
    </citation>
    <scope>NUCLEOTIDE SEQUENCE [LARGE SCALE GENOMIC DNA]</scope>
    <source>
        <strain evidence="1 2">BC31-1-A7</strain>
    </source>
</reference>
<evidence type="ECO:0000313" key="1">
    <source>
        <dbReference type="EMBL" id="MBO0352389.1"/>
    </source>
</evidence>
<protein>
    <submittedName>
        <fullName evidence="1">DUF1697 domain-containing protein</fullName>
    </submittedName>
</protein>
<dbReference type="Proteomes" id="UP000664044">
    <property type="component" value="Unassembled WGS sequence"/>
</dbReference>
<dbReference type="EMBL" id="JAFLNL010000001">
    <property type="protein sequence ID" value="MBO0352389.1"/>
    <property type="molecule type" value="Genomic_DNA"/>
</dbReference>
<dbReference type="Gene3D" id="3.30.70.1260">
    <property type="entry name" value="bacterial protein sp0830 like"/>
    <property type="match status" value="1"/>
</dbReference>
<sequence length="184" mass="21161">MESINMGNTHIALLRGINVSGQKKIKMADLRQVLQENGLKNVKTYIQSGNIIFDDEQTDRRKLQEKIAIIIRQQFGFDVPTLVVQKDDIEQILKANPFQEGAEENKLYYVLLKSIPKEALVEQFNQLQFEHEGFKITDTCVYLFCKSGYGKAKLNNNLIEKKLQVEATTRNHKTMLKLLEMASN</sequence>
<dbReference type="Gene3D" id="3.30.70.1280">
    <property type="entry name" value="SP0830-like domains"/>
    <property type="match status" value="1"/>
</dbReference>
<dbReference type="RefSeq" id="WP_207030620.1">
    <property type="nucleotide sequence ID" value="NZ_JAFLNL010000001.1"/>
</dbReference>
<dbReference type="PANTHER" id="PTHR36439:SF1">
    <property type="entry name" value="DUF1697 DOMAIN-CONTAINING PROTEIN"/>
    <property type="match status" value="1"/>
</dbReference>
<dbReference type="PIRSF" id="PIRSF008502">
    <property type="entry name" value="UCP008502"/>
    <property type="match status" value="1"/>
</dbReference>
<proteinExistence type="predicted"/>
<accession>A0ABS3G004</accession>
<organism evidence="1 2">
    <name type="scientific">Flagellimonas aurea</name>
    <dbReference type="NCBI Taxonomy" id="2915619"/>
    <lineage>
        <taxon>Bacteria</taxon>
        <taxon>Pseudomonadati</taxon>
        <taxon>Bacteroidota</taxon>
        <taxon>Flavobacteriia</taxon>
        <taxon>Flavobacteriales</taxon>
        <taxon>Flavobacteriaceae</taxon>
        <taxon>Flagellimonas</taxon>
    </lineage>
</organism>
<evidence type="ECO:0000313" key="2">
    <source>
        <dbReference type="Proteomes" id="UP000664044"/>
    </source>
</evidence>
<dbReference type="SUPFAM" id="SSF160379">
    <property type="entry name" value="SP0830-like"/>
    <property type="match status" value="1"/>
</dbReference>
<comment type="caution">
    <text evidence="1">The sequence shown here is derived from an EMBL/GenBank/DDBJ whole genome shotgun (WGS) entry which is preliminary data.</text>
</comment>
<dbReference type="Pfam" id="PF08002">
    <property type="entry name" value="DUF1697"/>
    <property type="match status" value="1"/>
</dbReference>